<reference evidence="2" key="2">
    <citation type="journal article" date="2021" name="PeerJ">
        <title>Extensive microbial diversity within the chicken gut microbiome revealed by metagenomics and culture.</title>
        <authorList>
            <person name="Gilroy R."/>
            <person name="Ravi A."/>
            <person name="Getino M."/>
            <person name="Pursley I."/>
            <person name="Horton D.L."/>
            <person name="Alikhan N.F."/>
            <person name="Baker D."/>
            <person name="Gharbi K."/>
            <person name="Hall N."/>
            <person name="Watson M."/>
            <person name="Adriaenssens E.M."/>
            <person name="Foster-Nyarko E."/>
            <person name="Jarju S."/>
            <person name="Secka A."/>
            <person name="Antonio M."/>
            <person name="Oren A."/>
            <person name="Chaudhuri R.R."/>
            <person name="La Ragione R."/>
            <person name="Hildebrand F."/>
            <person name="Pallen M.J."/>
        </authorList>
    </citation>
    <scope>NUCLEOTIDE SEQUENCE</scope>
    <source>
        <strain evidence="2">20514</strain>
    </source>
</reference>
<dbReference type="Proteomes" id="UP000810252">
    <property type="component" value="Unassembled WGS sequence"/>
</dbReference>
<dbReference type="InterPro" id="IPR029069">
    <property type="entry name" value="HotDog_dom_sf"/>
</dbReference>
<dbReference type="AlphaFoldDB" id="A0A9D9EJC6"/>
<dbReference type="Gene3D" id="3.10.129.10">
    <property type="entry name" value="Hotdog Thioesterase"/>
    <property type="match status" value="1"/>
</dbReference>
<evidence type="ECO:0000259" key="1">
    <source>
        <dbReference type="Pfam" id="PF03061"/>
    </source>
</evidence>
<dbReference type="InterPro" id="IPR006683">
    <property type="entry name" value="Thioestr_dom"/>
</dbReference>
<name>A0A9D9EJC6_9BACT</name>
<accession>A0A9D9EJC6</accession>
<dbReference type="Pfam" id="PF03061">
    <property type="entry name" value="4HBT"/>
    <property type="match status" value="1"/>
</dbReference>
<dbReference type="InterPro" id="IPR052061">
    <property type="entry name" value="PTE-AB_protein"/>
</dbReference>
<sequence length="157" mass="18075">MKKVINPWAGLESQGYNCFGCAPSNKYGLKMEFYEDGDDIVSYWNPSDDYQGWLHTLHGGIQSTLMDEIAMWVIARKLQTSGMTTRMDIKFRKPVPTGPDVRIEVRSHIKEMKRNFAILDARIMFDGNVCSEAEITYFCFPKDKAATDFYFRGCEVE</sequence>
<dbReference type="GO" id="GO:0016790">
    <property type="term" value="F:thiolester hydrolase activity"/>
    <property type="evidence" value="ECO:0007669"/>
    <property type="project" value="UniProtKB-ARBA"/>
</dbReference>
<dbReference type="SUPFAM" id="SSF54637">
    <property type="entry name" value="Thioesterase/thiol ester dehydrase-isomerase"/>
    <property type="match status" value="1"/>
</dbReference>
<protein>
    <submittedName>
        <fullName evidence="2">PaaI family thioesterase</fullName>
    </submittedName>
</protein>
<feature type="domain" description="Thioesterase" evidence="1">
    <location>
        <begin position="56"/>
        <end position="121"/>
    </location>
</feature>
<comment type="caution">
    <text evidence="2">The sequence shown here is derived from an EMBL/GenBank/DDBJ whole genome shotgun (WGS) entry which is preliminary data.</text>
</comment>
<gene>
    <name evidence="2" type="ORF">IAC29_02005</name>
</gene>
<organism evidence="2 3">
    <name type="scientific">Candidatus Cryptobacteroides merdigallinarum</name>
    <dbReference type="NCBI Taxonomy" id="2840770"/>
    <lineage>
        <taxon>Bacteria</taxon>
        <taxon>Pseudomonadati</taxon>
        <taxon>Bacteroidota</taxon>
        <taxon>Bacteroidia</taxon>
        <taxon>Bacteroidales</taxon>
        <taxon>Candidatus Cryptobacteroides</taxon>
    </lineage>
</organism>
<evidence type="ECO:0000313" key="2">
    <source>
        <dbReference type="EMBL" id="MBO8448028.1"/>
    </source>
</evidence>
<reference evidence="2" key="1">
    <citation type="submission" date="2020-10" db="EMBL/GenBank/DDBJ databases">
        <authorList>
            <person name="Gilroy R."/>
        </authorList>
    </citation>
    <scope>NUCLEOTIDE SEQUENCE</scope>
    <source>
        <strain evidence="2">20514</strain>
    </source>
</reference>
<evidence type="ECO:0000313" key="3">
    <source>
        <dbReference type="Proteomes" id="UP000810252"/>
    </source>
</evidence>
<dbReference type="EMBL" id="JADIMQ010000029">
    <property type="protein sequence ID" value="MBO8448028.1"/>
    <property type="molecule type" value="Genomic_DNA"/>
</dbReference>
<dbReference type="PANTHER" id="PTHR47260:SF1">
    <property type="entry name" value="UPF0644 PROTEIN PB2B4.06"/>
    <property type="match status" value="1"/>
</dbReference>
<proteinExistence type="predicted"/>
<dbReference type="PANTHER" id="PTHR47260">
    <property type="entry name" value="UPF0644 PROTEIN PB2B4.06"/>
    <property type="match status" value="1"/>
</dbReference>
<dbReference type="CDD" id="cd03443">
    <property type="entry name" value="PaaI_thioesterase"/>
    <property type="match status" value="1"/>
</dbReference>